<dbReference type="AlphaFoldDB" id="A0A7H9AYC1"/>
<evidence type="ECO:0000313" key="2">
    <source>
        <dbReference type="Proteomes" id="UP000509704"/>
    </source>
</evidence>
<gene>
    <name evidence="1" type="ORF">HG535_0B04470</name>
</gene>
<dbReference type="KEGG" id="zmk:HG535_0B04470"/>
<protein>
    <submittedName>
        <fullName evidence="1">Uncharacterized protein</fullName>
    </submittedName>
</protein>
<dbReference type="OrthoDB" id="3969899at2759"/>
<dbReference type="Proteomes" id="UP000509704">
    <property type="component" value="Chromosome 2"/>
</dbReference>
<accession>A0A7H9AYC1</accession>
<name>A0A7H9AYC1_ZYGMR</name>
<reference evidence="1 2" key="1">
    <citation type="submission" date="2020-07" db="EMBL/GenBank/DDBJ databases">
        <title>The yeast mating-type switching endonuclease HO is a domesticated member of an unorthodox homing genetic element family.</title>
        <authorList>
            <person name="Coughlan A.Y."/>
            <person name="Lombardi L."/>
            <person name="Braun-Galleani S."/>
            <person name="Martos A.R."/>
            <person name="Galeote V."/>
            <person name="Bigey F."/>
            <person name="Dequin S."/>
            <person name="Byrne K.P."/>
            <person name="Wolfe K.H."/>
        </authorList>
    </citation>
    <scope>NUCLEOTIDE SEQUENCE [LARGE SCALE GENOMIC DNA]</scope>
    <source>
        <strain evidence="1 2">NRRL Y-6702</strain>
    </source>
</reference>
<dbReference type="RefSeq" id="XP_037143133.1">
    <property type="nucleotide sequence ID" value="XM_037287238.1"/>
</dbReference>
<proteinExistence type="predicted"/>
<organism evidence="1 2">
    <name type="scientific">Zygotorulaspora mrakii</name>
    <name type="common">Zygosaccharomyces mrakii</name>
    <dbReference type="NCBI Taxonomy" id="42260"/>
    <lineage>
        <taxon>Eukaryota</taxon>
        <taxon>Fungi</taxon>
        <taxon>Dikarya</taxon>
        <taxon>Ascomycota</taxon>
        <taxon>Saccharomycotina</taxon>
        <taxon>Saccharomycetes</taxon>
        <taxon>Saccharomycetales</taxon>
        <taxon>Saccharomycetaceae</taxon>
        <taxon>Zygotorulaspora</taxon>
    </lineage>
</organism>
<keyword evidence="2" id="KW-1185">Reference proteome</keyword>
<sequence>MLTLPVVLPIIIRANIRKMRSFSTGTNRLEEFRDWKNLTQNDKKKFIQEYVDLYKETHPCSKSNVMYRSLAEGMDEYDDTPYVFGVVYNEIRAVAQGKSKDNVSGQGIMGDPAFKRLLLK</sequence>
<dbReference type="EMBL" id="CP058605">
    <property type="protein sequence ID" value="QLG71405.1"/>
    <property type="molecule type" value="Genomic_DNA"/>
</dbReference>
<dbReference type="GeneID" id="59235066"/>
<evidence type="ECO:0000313" key="1">
    <source>
        <dbReference type="EMBL" id="QLG71405.1"/>
    </source>
</evidence>